<proteinExistence type="predicted"/>
<dbReference type="EMBL" id="BARU01000505">
    <property type="protein sequence ID" value="GAH21486.1"/>
    <property type="molecule type" value="Genomic_DNA"/>
</dbReference>
<gene>
    <name evidence="1" type="ORF">S03H2_01669</name>
</gene>
<sequence>MNSLISFLLSPGFAPGSYPYHILPLENLFSAGGVINRVIKRGKST</sequence>
<evidence type="ECO:0000313" key="1">
    <source>
        <dbReference type="EMBL" id="GAH21486.1"/>
    </source>
</evidence>
<dbReference type="AlphaFoldDB" id="X1DKT4"/>
<organism evidence="1">
    <name type="scientific">marine sediment metagenome</name>
    <dbReference type="NCBI Taxonomy" id="412755"/>
    <lineage>
        <taxon>unclassified sequences</taxon>
        <taxon>metagenomes</taxon>
        <taxon>ecological metagenomes</taxon>
    </lineage>
</organism>
<name>X1DKT4_9ZZZZ</name>
<comment type="caution">
    <text evidence="1">The sequence shown here is derived from an EMBL/GenBank/DDBJ whole genome shotgun (WGS) entry which is preliminary data.</text>
</comment>
<accession>X1DKT4</accession>
<reference evidence="1" key="1">
    <citation type="journal article" date="2014" name="Front. Microbiol.">
        <title>High frequency of phylogenetically diverse reductive dehalogenase-homologous genes in deep subseafloor sedimentary metagenomes.</title>
        <authorList>
            <person name="Kawai M."/>
            <person name="Futagami T."/>
            <person name="Toyoda A."/>
            <person name="Takaki Y."/>
            <person name="Nishi S."/>
            <person name="Hori S."/>
            <person name="Arai W."/>
            <person name="Tsubouchi T."/>
            <person name="Morono Y."/>
            <person name="Uchiyama I."/>
            <person name="Ito T."/>
            <person name="Fujiyama A."/>
            <person name="Inagaki F."/>
            <person name="Takami H."/>
        </authorList>
    </citation>
    <scope>NUCLEOTIDE SEQUENCE</scope>
    <source>
        <strain evidence="1">Expedition CK06-06</strain>
    </source>
</reference>
<protein>
    <submittedName>
        <fullName evidence="1">Uncharacterized protein</fullName>
    </submittedName>
</protein>